<protein>
    <submittedName>
        <fullName evidence="1">Uncharacterized protein</fullName>
    </submittedName>
</protein>
<proteinExistence type="predicted"/>
<dbReference type="AlphaFoldDB" id="A0A0E9PPR9"/>
<evidence type="ECO:0000313" key="1">
    <source>
        <dbReference type="EMBL" id="JAH06641.1"/>
    </source>
</evidence>
<reference evidence="1" key="2">
    <citation type="journal article" date="2015" name="Fish Shellfish Immunol.">
        <title>Early steps in the European eel (Anguilla anguilla)-Vibrio vulnificus interaction in the gills: Role of the RtxA13 toxin.</title>
        <authorList>
            <person name="Callol A."/>
            <person name="Pajuelo D."/>
            <person name="Ebbesson L."/>
            <person name="Teles M."/>
            <person name="MacKenzie S."/>
            <person name="Amaro C."/>
        </authorList>
    </citation>
    <scope>NUCLEOTIDE SEQUENCE</scope>
</reference>
<reference evidence="1" key="1">
    <citation type="submission" date="2014-11" db="EMBL/GenBank/DDBJ databases">
        <authorList>
            <person name="Amaro Gonzalez C."/>
        </authorList>
    </citation>
    <scope>NUCLEOTIDE SEQUENCE</scope>
</reference>
<accession>A0A0E9PPR9</accession>
<organism evidence="1">
    <name type="scientific">Anguilla anguilla</name>
    <name type="common">European freshwater eel</name>
    <name type="synonym">Muraena anguilla</name>
    <dbReference type="NCBI Taxonomy" id="7936"/>
    <lineage>
        <taxon>Eukaryota</taxon>
        <taxon>Metazoa</taxon>
        <taxon>Chordata</taxon>
        <taxon>Craniata</taxon>
        <taxon>Vertebrata</taxon>
        <taxon>Euteleostomi</taxon>
        <taxon>Actinopterygii</taxon>
        <taxon>Neopterygii</taxon>
        <taxon>Teleostei</taxon>
        <taxon>Anguilliformes</taxon>
        <taxon>Anguillidae</taxon>
        <taxon>Anguilla</taxon>
    </lineage>
</organism>
<sequence length="16" mass="1816">MISINCCVCLEKYLAL</sequence>
<dbReference type="EMBL" id="GBXM01101936">
    <property type="protein sequence ID" value="JAH06641.1"/>
    <property type="molecule type" value="Transcribed_RNA"/>
</dbReference>
<name>A0A0E9PPR9_ANGAN</name>